<dbReference type="Gene3D" id="2.60.210.10">
    <property type="entry name" value="Apoptosis, Tumor Necrosis Factor Receptor Associated Protein 2, Chain A"/>
    <property type="match status" value="1"/>
</dbReference>
<dbReference type="PANTHER" id="PTHR10131:SF94">
    <property type="entry name" value="TNF RECEPTOR-ASSOCIATED FACTOR 4"/>
    <property type="match status" value="1"/>
</dbReference>
<dbReference type="InParanoid" id="A0A1S3HWN2"/>
<evidence type="ECO:0000313" key="4">
    <source>
        <dbReference type="Proteomes" id="UP000085678"/>
    </source>
</evidence>
<dbReference type="GeneID" id="106158491"/>
<keyword evidence="4" id="KW-1185">Reference proteome</keyword>
<dbReference type="InterPro" id="IPR001315">
    <property type="entry name" value="CARD"/>
</dbReference>
<dbReference type="GO" id="GO:0043122">
    <property type="term" value="P:regulation of canonical NF-kappaB signal transduction"/>
    <property type="evidence" value="ECO:0007669"/>
    <property type="project" value="TreeGrafter"/>
</dbReference>
<feature type="region of interest" description="Disordered" evidence="1">
    <location>
        <begin position="101"/>
        <end position="155"/>
    </location>
</feature>
<dbReference type="KEGG" id="lak:106158491"/>
<dbReference type="InterPro" id="IPR008974">
    <property type="entry name" value="TRAF-like"/>
</dbReference>
<feature type="domain" description="CARD" evidence="3">
    <location>
        <begin position="5"/>
        <end position="95"/>
    </location>
</feature>
<evidence type="ECO:0000313" key="5">
    <source>
        <dbReference type="RefSeq" id="XP_013389961.1"/>
    </source>
</evidence>
<dbReference type="GO" id="GO:0042981">
    <property type="term" value="P:regulation of apoptotic process"/>
    <property type="evidence" value="ECO:0007669"/>
    <property type="project" value="InterPro"/>
</dbReference>
<dbReference type="InterPro" id="IPR002083">
    <property type="entry name" value="MATH/TRAF_dom"/>
</dbReference>
<dbReference type="AlphaFoldDB" id="A0A1S3HWN2"/>
<sequence>MDERKNLMYKETLKKNRVDLVEELKSEHLISYLLQERVVTPRDHADFKALQTRREGSEWLIDHLTAHGPPHFYDVLRRALIKEGQEHVADKLDATLTELMEEDKTARPSKGHKRRRSQSSGSCPSPKYKASYKNLNRSSPTSSVSSSSPRGSPTLKQLQGVNSVLCKYHDKGCCQSVPPEELETHYANNCAYRPQQCPHCENEVPLIAFGQHVSTCKVRKTGCPVCSETVAQGQLDEHIEKHYDTQDSKCHFVLVGCTYAGKSADLGAHRKEAVCSHLDLHSKCCEKKHKETKTSLFSIRTDLDSVKSTVDSLQKQNSVTKGILDEMRNTSYSVNNNTSPAVSSAFHPFPTPESQHEIETTGTPAASKKPVAGKKTQLFKPALKNVLTLSNMTGNVVVGKNITFGEKDKVMQDEILIDNTGEEECFQWDVYPVTNYLGAVRKNLVESIISPVFYTNNKSGYKMQLQMYLNGDGEESRGFVSLFFVLLPVINDGKLDWPFKQNVTIKILDQSEQKRHIVYELQYDPDTEIENPIPTEDSFVAYGVPKFVRYEFLEKKQYLYISHDRIRVEVQVSD</sequence>
<dbReference type="SUPFAM" id="SSF47986">
    <property type="entry name" value="DEATH domain"/>
    <property type="match status" value="1"/>
</dbReference>
<dbReference type="OrthoDB" id="5985106at2759"/>
<reference evidence="5" key="1">
    <citation type="submission" date="2025-08" db="UniProtKB">
        <authorList>
            <consortium name="RefSeq"/>
        </authorList>
    </citation>
    <scope>IDENTIFICATION</scope>
    <source>
        <tissue evidence="5">Gonads</tissue>
    </source>
</reference>
<dbReference type="PANTHER" id="PTHR10131">
    <property type="entry name" value="TNF RECEPTOR ASSOCIATED FACTOR"/>
    <property type="match status" value="1"/>
</dbReference>
<dbReference type="STRING" id="7574.A0A1S3HWN2"/>
<protein>
    <submittedName>
        <fullName evidence="5">TNF receptor-associated factor 3</fullName>
    </submittedName>
</protein>
<dbReference type="InterPro" id="IPR011029">
    <property type="entry name" value="DEATH-like_dom_sf"/>
</dbReference>
<dbReference type="SUPFAM" id="SSF49599">
    <property type="entry name" value="TRAF domain-like"/>
    <property type="match status" value="1"/>
</dbReference>
<dbReference type="Gene3D" id="1.10.533.10">
    <property type="entry name" value="Death Domain, Fas"/>
    <property type="match status" value="1"/>
</dbReference>
<feature type="domain" description="MATH" evidence="2">
    <location>
        <begin position="423"/>
        <end position="572"/>
    </location>
</feature>
<dbReference type="InterPro" id="IPR013083">
    <property type="entry name" value="Znf_RING/FYVE/PHD"/>
</dbReference>
<feature type="compositionally biased region" description="Low complexity" evidence="1">
    <location>
        <begin position="138"/>
        <end position="153"/>
    </location>
</feature>
<dbReference type="PROSITE" id="PS50144">
    <property type="entry name" value="MATH"/>
    <property type="match status" value="1"/>
</dbReference>
<keyword evidence="5" id="KW-0675">Receptor</keyword>
<organism evidence="4 5">
    <name type="scientific">Lingula anatina</name>
    <name type="common">Brachiopod</name>
    <name type="synonym">Lingula unguis</name>
    <dbReference type="NCBI Taxonomy" id="7574"/>
    <lineage>
        <taxon>Eukaryota</taxon>
        <taxon>Metazoa</taxon>
        <taxon>Spiralia</taxon>
        <taxon>Lophotrochozoa</taxon>
        <taxon>Brachiopoda</taxon>
        <taxon>Linguliformea</taxon>
        <taxon>Lingulata</taxon>
        <taxon>Lingulida</taxon>
        <taxon>Linguloidea</taxon>
        <taxon>Lingulidae</taxon>
        <taxon>Lingula</taxon>
    </lineage>
</organism>
<dbReference type="PROSITE" id="PS50209">
    <property type="entry name" value="CARD"/>
    <property type="match status" value="1"/>
</dbReference>
<evidence type="ECO:0000259" key="3">
    <source>
        <dbReference type="PROSITE" id="PS50209"/>
    </source>
</evidence>
<evidence type="ECO:0000256" key="1">
    <source>
        <dbReference type="SAM" id="MobiDB-lite"/>
    </source>
</evidence>
<evidence type="ECO:0000259" key="2">
    <source>
        <dbReference type="PROSITE" id="PS50144"/>
    </source>
</evidence>
<name>A0A1S3HWN2_LINAN</name>
<accession>A0A1S3HWN2</accession>
<feature type="compositionally biased region" description="Basic residues" evidence="1">
    <location>
        <begin position="107"/>
        <end position="117"/>
    </location>
</feature>
<dbReference type="Pfam" id="PF00619">
    <property type="entry name" value="CARD"/>
    <property type="match status" value="1"/>
</dbReference>
<dbReference type="Proteomes" id="UP000085678">
    <property type="component" value="Unplaced"/>
</dbReference>
<feature type="region of interest" description="Disordered" evidence="1">
    <location>
        <begin position="348"/>
        <end position="370"/>
    </location>
</feature>
<dbReference type="Gene3D" id="3.30.40.10">
    <property type="entry name" value="Zinc/RING finger domain, C3HC4 (zinc finger)"/>
    <property type="match status" value="1"/>
</dbReference>
<proteinExistence type="predicted"/>
<dbReference type="RefSeq" id="XP_013389961.1">
    <property type="nucleotide sequence ID" value="XM_013534507.1"/>
</dbReference>
<dbReference type="Pfam" id="PF22486">
    <property type="entry name" value="MATH_2"/>
    <property type="match status" value="1"/>
</dbReference>
<gene>
    <name evidence="5" type="primary">LOC106158491</name>
</gene>
<dbReference type="CDD" id="cd01671">
    <property type="entry name" value="CARD"/>
    <property type="match status" value="1"/>
</dbReference>